<evidence type="ECO:0000259" key="1">
    <source>
        <dbReference type="Pfam" id="PF00535"/>
    </source>
</evidence>
<evidence type="ECO:0000313" key="2">
    <source>
        <dbReference type="EMBL" id="PLR80349.1"/>
    </source>
</evidence>
<gene>
    <name evidence="2" type="ORF">CU635_18730</name>
    <name evidence="3" type="ORF">CVD25_14505</name>
</gene>
<proteinExistence type="predicted"/>
<evidence type="ECO:0000313" key="4">
    <source>
        <dbReference type="Proteomes" id="UP000234951"/>
    </source>
</evidence>
<reference evidence="3 5" key="2">
    <citation type="submission" date="2017-12" db="EMBL/GenBank/DDBJ databases">
        <title>Comparative Functional Genomics of Dry Heat Resistant strains isolated from the Viking Spacecraft.</title>
        <authorList>
            <person name="Seuylemezian A."/>
            <person name="Cooper K."/>
            <person name="Vaishampayan P."/>
        </authorList>
    </citation>
    <scope>NUCLEOTIDE SEQUENCE [LARGE SCALE GENOMIC DNA]</scope>
    <source>
        <strain evidence="3 5">ATCC 29669</strain>
    </source>
</reference>
<feature type="domain" description="Glycosyltransferase 2-like" evidence="1">
    <location>
        <begin position="4"/>
        <end position="124"/>
    </location>
</feature>
<dbReference type="Pfam" id="PF00535">
    <property type="entry name" value="Glycos_transf_2"/>
    <property type="match status" value="1"/>
</dbReference>
<keyword evidence="5" id="KW-1185">Reference proteome</keyword>
<dbReference type="SUPFAM" id="SSF53448">
    <property type="entry name" value="Nucleotide-diphospho-sugar transferases"/>
    <property type="match status" value="1"/>
</dbReference>
<dbReference type="Proteomes" id="UP000235114">
    <property type="component" value="Unassembled WGS sequence"/>
</dbReference>
<dbReference type="Proteomes" id="UP000234951">
    <property type="component" value="Unassembled WGS sequence"/>
</dbReference>
<dbReference type="CDD" id="cd00761">
    <property type="entry name" value="Glyco_tranf_GTA_type"/>
    <property type="match status" value="1"/>
</dbReference>
<comment type="caution">
    <text evidence="2">The sequence shown here is derived from an EMBL/GenBank/DDBJ whole genome shotgun (WGS) entry which is preliminary data.</text>
</comment>
<protein>
    <recommendedName>
        <fullName evidence="1">Glycosyltransferase 2-like domain-containing protein</fullName>
    </recommendedName>
</protein>
<evidence type="ECO:0000313" key="3">
    <source>
        <dbReference type="EMBL" id="PLR95432.1"/>
    </source>
</evidence>
<dbReference type="EMBL" id="PGVD01000038">
    <property type="protein sequence ID" value="PLR95432.1"/>
    <property type="molecule type" value="Genomic_DNA"/>
</dbReference>
<dbReference type="AlphaFoldDB" id="A0A2N5GHT7"/>
<reference evidence="2 4" key="1">
    <citation type="submission" date="2017-11" db="EMBL/GenBank/DDBJ databases">
        <title>Comparitive Functional Genomics of Dry Heat Resistant strains isolated from the Viking Spacecraft.</title>
        <authorList>
            <person name="Seuylemezian A."/>
            <person name="Cooper K."/>
            <person name="Vaishampayan P."/>
        </authorList>
    </citation>
    <scope>NUCLEOTIDE SEQUENCE [LARGE SCALE GENOMIC DNA]</scope>
    <source>
        <strain evidence="2 4">M4.6</strain>
    </source>
</reference>
<dbReference type="EMBL" id="PGVA01000054">
    <property type="protein sequence ID" value="PLR80349.1"/>
    <property type="molecule type" value="Genomic_DNA"/>
</dbReference>
<dbReference type="InterPro" id="IPR029044">
    <property type="entry name" value="Nucleotide-diphossugar_trans"/>
</dbReference>
<accession>A0A2N5GHT7</accession>
<evidence type="ECO:0000313" key="5">
    <source>
        <dbReference type="Proteomes" id="UP000235114"/>
    </source>
</evidence>
<dbReference type="OrthoDB" id="6713581at2"/>
<dbReference type="Gene3D" id="3.90.550.10">
    <property type="entry name" value="Spore Coat Polysaccharide Biosynthesis Protein SpsA, Chain A"/>
    <property type="match status" value="1"/>
</dbReference>
<sequence length="228" mass="26720">MVSIICCTIRQHFMENVFQNYENQVWKGKELIIILNRDDIDIGKWKIRAKFSQDVSVYQLQEKWTLGECLNFGIEKARYDFISKFDDDDYYAPNYLAKSMEAINKTNADLVGKRTIYMYFEAEQILAIHKPGKENKFVKQGLKGATLIFKKEISKKVLFPKLNLGEDTFFIRECIKNKFKVYSTDKNNYVCLRTSKAGHHTWDTNNGILLKKSSIVCKTDDYKPFVQD</sequence>
<organism evidence="2 4">
    <name type="scientific">Bacillus canaveralius</name>
    <dbReference type="NCBI Taxonomy" id="1403243"/>
    <lineage>
        <taxon>Bacteria</taxon>
        <taxon>Bacillati</taxon>
        <taxon>Bacillota</taxon>
        <taxon>Bacilli</taxon>
        <taxon>Bacillales</taxon>
        <taxon>Bacillaceae</taxon>
        <taxon>Bacillus</taxon>
    </lineage>
</organism>
<dbReference type="InterPro" id="IPR001173">
    <property type="entry name" value="Glyco_trans_2-like"/>
</dbReference>
<dbReference type="RefSeq" id="WP_101578894.1">
    <property type="nucleotide sequence ID" value="NZ_PGVA01000054.1"/>
</dbReference>
<name>A0A2N5GHT7_9BACI</name>